<feature type="region of interest" description="Disordered" evidence="1">
    <location>
        <begin position="1"/>
        <end position="21"/>
    </location>
</feature>
<organism evidence="2 3">
    <name type="scientific">Striga asiatica</name>
    <name type="common">Asiatic witchweed</name>
    <name type="synonym">Buchnera asiatica</name>
    <dbReference type="NCBI Taxonomy" id="4170"/>
    <lineage>
        <taxon>Eukaryota</taxon>
        <taxon>Viridiplantae</taxon>
        <taxon>Streptophyta</taxon>
        <taxon>Embryophyta</taxon>
        <taxon>Tracheophyta</taxon>
        <taxon>Spermatophyta</taxon>
        <taxon>Magnoliopsida</taxon>
        <taxon>eudicotyledons</taxon>
        <taxon>Gunneridae</taxon>
        <taxon>Pentapetalae</taxon>
        <taxon>asterids</taxon>
        <taxon>lamiids</taxon>
        <taxon>Lamiales</taxon>
        <taxon>Orobanchaceae</taxon>
        <taxon>Buchnereae</taxon>
        <taxon>Striga</taxon>
    </lineage>
</organism>
<comment type="caution">
    <text evidence="2">The sequence shown here is derived from an EMBL/GenBank/DDBJ whole genome shotgun (WGS) entry which is preliminary data.</text>
</comment>
<accession>A0A5A7RFL3</accession>
<sequence>MSDETGPPHHPPRAHGPNQHPYTYTRLTALEIDGPDDPLPGHRDCALVAAFATISLALILAASLLPSLGPEGPGPWAGARFALQSLMITEFRASSARISGRCHLALDVTNPGRRMRLYHENAVVMVFLDHELLWVARSSGFVLGPGERLVFNVSTGGADESLPVSDAFVPTALVEGRELGRKLRFKVKYDGMVREGLNTWREERAHVYMVCGWVEMGFVSESVVRGGPANCALENF</sequence>
<dbReference type="OrthoDB" id="1266723at2759"/>
<name>A0A5A7RFL3_STRAF</name>
<evidence type="ECO:0000313" key="2">
    <source>
        <dbReference type="EMBL" id="GER55961.1"/>
    </source>
</evidence>
<dbReference type="EMBL" id="BKCP01012403">
    <property type="protein sequence ID" value="GER55961.1"/>
    <property type="molecule type" value="Genomic_DNA"/>
</dbReference>
<proteinExistence type="predicted"/>
<gene>
    <name evidence="2" type="ORF">STAS_33667</name>
</gene>
<evidence type="ECO:0000256" key="1">
    <source>
        <dbReference type="SAM" id="MobiDB-lite"/>
    </source>
</evidence>
<keyword evidence="3" id="KW-1185">Reference proteome</keyword>
<dbReference type="Proteomes" id="UP000325081">
    <property type="component" value="Unassembled WGS sequence"/>
</dbReference>
<evidence type="ECO:0000313" key="3">
    <source>
        <dbReference type="Proteomes" id="UP000325081"/>
    </source>
</evidence>
<protein>
    <submittedName>
        <fullName evidence="2">Late embryogenesis abundant protein</fullName>
    </submittedName>
</protein>
<reference evidence="3" key="1">
    <citation type="journal article" date="2019" name="Curr. Biol.">
        <title>Genome Sequence of Striga asiatica Provides Insight into the Evolution of Plant Parasitism.</title>
        <authorList>
            <person name="Yoshida S."/>
            <person name="Kim S."/>
            <person name="Wafula E.K."/>
            <person name="Tanskanen J."/>
            <person name="Kim Y.M."/>
            <person name="Honaas L."/>
            <person name="Yang Z."/>
            <person name="Spallek T."/>
            <person name="Conn C.E."/>
            <person name="Ichihashi Y."/>
            <person name="Cheong K."/>
            <person name="Cui S."/>
            <person name="Der J.P."/>
            <person name="Gundlach H."/>
            <person name="Jiao Y."/>
            <person name="Hori C."/>
            <person name="Ishida J.K."/>
            <person name="Kasahara H."/>
            <person name="Kiba T."/>
            <person name="Kim M.S."/>
            <person name="Koo N."/>
            <person name="Laohavisit A."/>
            <person name="Lee Y.H."/>
            <person name="Lumba S."/>
            <person name="McCourt P."/>
            <person name="Mortimer J.C."/>
            <person name="Mutuku J.M."/>
            <person name="Nomura T."/>
            <person name="Sasaki-Sekimoto Y."/>
            <person name="Seto Y."/>
            <person name="Wang Y."/>
            <person name="Wakatake T."/>
            <person name="Sakakibara H."/>
            <person name="Demura T."/>
            <person name="Yamaguchi S."/>
            <person name="Yoneyama K."/>
            <person name="Manabe R.I."/>
            <person name="Nelson D.C."/>
            <person name="Schulman A.H."/>
            <person name="Timko M.P."/>
            <person name="dePamphilis C.W."/>
            <person name="Choi D."/>
            <person name="Shirasu K."/>
        </authorList>
    </citation>
    <scope>NUCLEOTIDE SEQUENCE [LARGE SCALE GENOMIC DNA]</scope>
    <source>
        <strain evidence="3">cv. UVA1</strain>
    </source>
</reference>
<dbReference type="AlphaFoldDB" id="A0A5A7RFL3"/>